<dbReference type="SUPFAM" id="SSF53448">
    <property type="entry name" value="Nucleotide-diphospho-sugar transferases"/>
    <property type="match status" value="1"/>
</dbReference>
<dbReference type="CDD" id="cd04179">
    <property type="entry name" value="DPM_DPG-synthase_like"/>
    <property type="match status" value="1"/>
</dbReference>
<dbReference type="Pfam" id="PF00535">
    <property type="entry name" value="Glycos_transf_2"/>
    <property type="match status" value="1"/>
</dbReference>
<protein>
    <submittedName>
        <fullName evidence="2">Glycosyltransferase family 2 protein</fullName>
    </submittedName>
</protein>
<dbReference type="Proteomes" id="UP000885826">
    <property type="component" value="Unassembled WGS sequence"/>
</dbReference>
<dbReference type="EMBL" id="DRIG01000093">
    <property type="protein sequence ID" value="HEC79260.1"/>
    <property type="molecule type" value="Genomic_DNA"/>
</dbReference>
<gene>
    <name evidence="2" type="ORF">ENI34_09015</name>
</gene>
<name>A0A9C9ENM1_UNCW3</name>
<dbReference type="InterPro" id="IPR001173">
    <property type="entry name" value="Glyco_trans_2-like"/>
</dbReference>
<accession>A0A9C9ENM1</accession>
<proteinExistence type="predicted"/>
<comment type="caution">
    <text evidence="2">The sequence shown here is derived from an EMBL/GenBank/DDBJ whole genome shotgun (WGS) entry which is preliminary data.</text>
</comment>
<evidence type="ECO:0000259" key="1">
    <source>
        <dbReference type="Pfam" id="PF00535"/>
    </source>
</evidence>
<dbReference type="PANTHER" id="PTHR48090:SF7">
    <property type="entry name" value="RFBJ PROTEIN"/>
    <property type="match status" value="1"/>
</dbReference>
<sequence length="234" mass="26346">MTFNDCGIELGVDLEKTGVVIPALNAEKTIGAVLDALLKYGFKKENIIVIDDGSTDQTSEVVAGFGVALLKNEKNLGKGAALKRGFEKARLMRLQGVFTLDADGQHRVEEINNFLELCNGYDLIIGMRRDVLKMPSLRRLVNRITSLVISVLSQKSIPDVQCGFRYINLRIFEKVFLKTNNYQTESEMVFKAIKNDYHIGFIPITTVYNNESSYIHPVIDTIRFIKMAVGLLWH</sequence>
<evidence type="ECO:0000313" key="3">
    <source>
        <dbReference type="Proteomes" id="UP000885826"/>
    </source>
</evidence>
<dbReference type="Gene3D" id="3.90.550.10">
    <property type="entry name" value="Spore Coat Polysaccharide Biosynthesis Protein SpsA, Chain A"/>
    <property type="match status" value="1"/>
</dbReference>
<feature type="domain" description="Glycosyltransferase 2-like" evidence="1">
    <location>
        <begin position="19"/>
        <end position="176"/>
    </location>
</feature>
<organism evidence="2 3">
    <name type="scientific">candidate division WOR-3 bacterium</name>
    <dbReference type="NCBI Taxonomy" id="2052148"/>
    <lineage>
        <taxon>Bacteria</taxon>
        <taxon>Bacteria division WOR-3</taxon>
    </lineage>
</organism>
<dbReference type="AlphaFoldDB" id="A0A9C9ENM1"/>
<dbReference type="InterPro" id="IPR050256">
    <property type="entry name" value="Glycosyltransferase_2"/>
</dbReference>
<dbReference type="PANTHER" id="PTHR48090">
    <property type="entry name" value="UNDECAPRENYL-PHOSPHATE 4-DEOXY-4-FORMAMIDO-L-ARABINOSE TRANSFERASE-RELATED"/>
    <property type="match status" value="1"/>
</dbReference>
<dbReference type="InterPro" id="IPR029044">
    <property type="entry name" value="Nucleotide-diphossugar_trans"/>
</dbReference>
<evidence type="ECO:0000313" key="2">
    <source>
        <dbReference type="EMBL" id="HEC79260.1"/>
    </source>
</evidence>
<reference evidence="2" key="1">
    <citation type="journal article" date="2020" name="mSystems">
        <title>Genome- and Community-Level Interaction Insights into Carbon Utilization and Element Cycling Functions of Hydrothermarchaeota in Hydrothermal Sediment.</title>
        <authorList>
            <person name="Zhou Z."/>
            <person name="Liu Y."/>
            <person name="Xu W."/>
            <person name="Pan J."/>
            <person name="Luo Z.H."/>
            <person name="Li M."/>
        </authorList>
    </citation>
    <scope>NUCLEOTIDE SEQUENCE</scope>
    <source>
        <strain evidence="2">HyVt-388</strain>
    </source>
</reference>